<keyword evidence="2" id="KW-0472">Membrane</keyword>
<feature type="transmembrane region" description="Helical" evidence="2">
    <location>
        <begin position="285"/>
        <end position="308"/>
    </location>
</feature>
<keyword evidence="2" id="KW-1133">Transmembrane helix</keyword>
<organism evidence="3 4">
    <name type="scientific">Actinacidiphila polyblastidii</name>
    <dbReference type="NCBI Taxonomy" id="3110430"/>
    <lineage>
        <taxon>Bacteria</taxon>
        <taxon>Bacillati</taxon>
        <taxon>Actinomycetota</taxon>
        <taxon>Actinomycetes</taxon>
        <taxon>Kitasatosporales</taxon>
        <taxon>Streptomycetaceae</taxon>
        <taxon>Actinacidiphila</taxon>
    </lineage>
</organism>
<comment type="caution">
    <text evidence="3">The sequence shown here is derived from an EMBL/GenBank/DDBJ whole genome shotgun (WGS) entry which is preliminary data.</text>
</comment>
<feature type="compositionally biased region" description="Low complexity" evidence="1">
    <location>
        <begin position="56"/>
        <end position="78"/>
    </location>
</feature>
<keyword evidence="4" id="KW-1185">Reference proteome</keyword>
<keyword evidence="2" id="KW-0812">Transmembrane</keyword>
<feature type="compositionally biased region" description="Low complexity" evidence="1">
    <location>
        <begin position="322"/>
        <end position="343"/>
    </location>
</feature>
<feature type="compositionally biased region" description="Basic and acidic residues" evidence="1">
    <location>
        <begin position="12"/>
        <end position="25"/>
    </location>
</feature>
<evidence type="ECO:0000256" key="1">
    <source>
        <dbReference type="SAM" id="MobiDB-lite"/>
    </source>
</evidence>
<feature type="compositionally biased region" description="Low complexity" evidence="1">
    <location>
        <begin position="154"/>
        <end position="170"/>
    </location>
</feature>
<feature type="compositionally biased region" description="Low complexity" evidence="1">
    <location>
        <begin position="196"/>
        <end position="213"/>
    </location>
</feature>
<evidence type="ECO:0000256" key="2">
    <source>
        <dbReference type="SAM" id="Phobius"/>
    </source>
</evidence>
<sequence>MTEGPGQQPPQEPRDGASDGGREVLEGLVIPSRRQPRHATHHDPRRDYAAPQDASGGEQPDAAAPGAGPAWSPESAAATGQGGQQPPASDPPRTAKGLPTRQPSGNPPQIAQAARPAPGGQDAWGAGAPQAQAPGTPGPTGPQSPLGQRPPGTPGAQDAWGAGAPQAQAPSTPGSRPHPGPTGPQPPLGQRPPGTPGAQDAWGAGAPQAQAPSTPGPTGPQPPLGQRAPGGRGSRGRTAGRAGRGAEGAEAAGIAFRREPDGGGTPDWGALAAEQEASGRRRRKVMMLTGAIVAVAVIAGGVATAVVLSGKSSSDTAIDKPSSSTGGSATQASLPPQPSFSSVAPPPPANPVDYIGTAAKDKAPLTPGSLFPGKQFLMDGRVYVKTAAAGTTSCASGARSAVAQALAANGCRKLIRTTYTSGGVAVTVGVAVFDDTAHATKLKTVAQYLAPLNGGGVHDFCHAVACRMTSNSIGRYAYFAIAGLKDGKTITASDKVALLGANDASNFAFQRIIQRGRDAAAADPSRR</sequence>
<dbReference type="EMBL" id="JAZEWV010000004">
    <property type="protein sequence ID" value="MEE4541822.1"/>
    <property type="molecule type" value="Genomic_DNA"/>
</dbReference>
<feature type="compositionally biased region" description="Pro residues" evidence="1">
    <location>
        <begin position="214"/>
        <end position="223"/>
    </location>
</feature>
<proteinExistence type="predicted"/>
<reference evidence="3 4" key="1">
    <citation type="submission" date="2023-12" db="EMBL/GenBank/DDBJ databases">
        <title>Streptomyces sp. V4-01.</title>
        <authorList>
            <person name="Somphong A."/>
            <person name="Phongsopitanun W."/>
        </authorList>
    </citation>
    <scope>NUCLEOTIDE SEQUENCE [LARGE SCALE GENOMIC DNA]</scope>
    <source>
        <strain evidence="3 4">V4-01</strain>
    </source>
</reference>
<name>A0ABU7P9Q0_9ACTN</name>
<protein>
    <submittedName>
        <fullName evidence="3">Uncharacterized protein</fullName>
    </submittedName>
</protein>
<dbReference type="RefSeq" id="WP_330793737.1">
    <property type="nucleotide sequence ID" value="NZ_JAZEWV010000004.1"/>
</dbReference>
<gene>
    <name evidence="3" type="ORF">V2S66_07535</name>
</gene>
<feature type="region of interest" description="Disordered" evidence="1">
    <location>
        <begin position="1"/>
        <end position="269"/>
    </location>
</feature>
<feature type="compositionally biased region" description="Pro residues" evidence="1">
    <location>
        <begin position="176"/>
        <end position="195"/>
    </location>
</feature>
<feature type="compositionally biased region" description="Low complexity" evidence="1">
    <location>
        <begin position="107"/>
        <end position="135"/>
    </location>
</feature>
<accession>A0ABU7P9Q0</accession>
<feature type="region of interest" description="Disordered" evidence="1">
    <location>
        <begin position="310"/>
        <end position="355"/>
    </location>
</feature>
<dbReference type="Proteomes" id="UP001344658">
    <property type="component" value="Unassembled WGS sequence"/>
</dbReference>
<evidence type="ECO:0000313" key="3">
    <source>
        <dbReference type="EMBL" id="MEE4541822.1"/>
    </source>
</evidence>
<evidence type="ECO:0000313" key="4">
    <source>
        <dbReference type="Proteomes" id="UP001344658"/>
    </source>
</evidence>